<sequence>MSNAMLLQRIILAEDLHVTFDDQLNVKCNVAAKDCTYRDLHVTFNRSLNVKCNVAAKNYTC</sequence>
<evidence type="ECO:0000313" key="1">
    <source>
        <dbReference type="EMBL" id="QHT00506.1"/>
    </source>
</evidence>
<dbReference type="EMBL" id="MN739356">
    <property type="protein sequence ID" value="QHT00506.1"/>
    <property type="molecule type" value="Genomic_DNA"/>
</dbReference>
<accession>A0A6C0C709</accession>
<name>A0A6C0C709_9ZZZZ</name>
<protein>
    <submittedName>
        <fullName evidence="1">Uncharacterized protein</fullName>
    </submittedName>
</protein>
<reference evidence="1" key="1">
    <citation type="journal article" date="2020" name="Nature">
        <title>Giant virus diversity and host interactions through global metagenomics.</title>
        <authorList>
            <person name="Schulz F."/>
            <person name="Roux S."/>
            <person name="Paez-Espino D."/>
            <person name="Jungbluth S."/>
            <person name="Walsh D.A."/>
            <person name="Denef V.J."/>
            <person name="McMahon K.D."/>
            <person name="Konstantinidis K.T."/>
            <person name="Eloe-Fadrosh E.A."/>
            <person name="Kyrpides N.C."/>
            <person name="Woyke T."/>
        </authorList>
    </citation>
    <scope>NUCLEOTIDE SEQUENCE</scope>
    <source>
        <strain evidence="1">GVMAG-M-3300020192-26</strain>
    </source>
</reference>
<organism evidence="1">
    <name type="scientific">viral metagenome</name>
    <dbReference type="NCBI Taxonomy" id="1070528"/>
    <lineage>
        <taxon>unclassified sequences</taxon>
        <taxon>metagenomes</taxon>
        <taxon>organismal metagenomes</taxon>
    </lineage>
</organism>
<dbReference type="AlphaFoldDB" id="A0A6C0C709"/>
<proteinExistence type="predicted"/>